<sequence length="321" mass="36174">MVSTFHWWIFSWTLVSLASAKQGCLSSGLLDRRNSTPSFTIGNGITLRFKLRNSVKRLILHAALEDDNEQELYELGMIENMKVVWGDMEVTLKDSKTHNNVFKVPWPPILIPQAWTTLFLRLHYHHFLQLALVPHEAMGKSRGFVHSQIFVKPTAITTNLERFGVTKLRLKLLTSNISIEYTVNCGQESLATTFASEFGILSNESFWRNMAWIFLGIMLVTVVILILTLIKIYYDRRKQKPNSFILARFQSGGKESASPGPVMVSSTRGGKQKESGGMEDESGLQPPRVTVGVVSSRAPSPGHEVDETTMDYVNKAFSYDN</sequence>
<protein>
    <submittedName>
        <fullName evidence="4">Uncharacterized protein</fullName>
    </submittedName>
</protein>
<keyword evidence="2" id="KW-0812">Transmembrane</keyword>
<keyword evidence="3" id="KW-0732">Signal</keyword>
<name>A0AAW0UFI9_SCYPA</name>
<evidence type="ECO:0000256" key="1">
    <source>
        <dbReference type="SAM" id="MobiDB-lite"/>
    </source>
</evidence>
<gene>
    <name evidence="4" type="ORF">O3P69_003943</name>
</gene>
<evidence type="ECO:0000313" key="5">
    <source>
        <dbReference type="Proteomes" id="UP001487740"/>
    </source>
</evidence>
<feature type="signal peptide" evidence="3">
    <location>
        <begin position="1"/>
        <end position="20"/>
    </location>
</feature>
<reference evidence="4 5" key="1">
    <citation type="submission" date="2023-03" db="EMBL/GenBank/DDBJ databases">
        <title>High-quality genome of Scylla paramamosain provides insights in environmental adaptation.</title>
        <authorList>
            <person name="Zhang L."/>
        </authorList>
    </citation>
    <scope>NUCLEOTIDE SEQUENCE [LARGE SCALE GENOMIC DNA]</scope>
    <source>
        <strain evidence="4">LZ_2023a</strain>
        <tissue evidence="4">Muscle</tissue>
    </source>
</reference>
<dbReference type="Proteomes" id="UP001487740">
    <property type="component" value="Unassembled WGS sequence"/>
</dbReference>
<dbReference type="AlphaFoldDB" id="A0AAW0UFI9"/>
<feature type="chain" id="PRO_5044024637" evidence="3">
    <location>
        <begin position="21"/>
        <end position="321"/>
    </location>
</feature>
<evidence type="ECO:0000256" key="3">
    <source>
        <dbReference type="SAM" id="SignalP"/>
    </source>
</evidence>
<evidence type="ECO:0000313" key="4">
    <source>
        <dbReference type="EMBL" id="KAK8398405.1"/>
    </source>
</evidence>
<feature type="region of interest" description="Disordered" evidence="1">
    <location>
        <begin position="252"/>
        <end position="307"/>
    </location>
</feature>
<proteinExistence type="predicted"/>
<keyword evidence="5" id="KW-1185">Reference proteome</keyword>
<keyword evidence="2" id="KW-0472">Membrane</keyword>
<accession>A0AAW0UFI9</accession>
<feature type="transmembrane region" description="Helical" evidence="2">
    <location>
        <begin position="210"/>
        <end position="234"/>
    </location>
</feature>
<comment type="caution">
    <text evidence="4">The sequence shown here is derived from an EMBL/GenBank/DDBJ whole genome shotgun (WGS) entry which is preliminary data.</text>
</comment>
<evidence type="ECO:0000256" key="2">
    <source>
        <dbReference type="SAM" id="Phobius"/>
    </source>
</evidence>
<keyword evidence="2" id="KW-1133">Transmembrane helix</keyword>
<organism evidence="4 5">
    <name type="scientific">Scylla paramamosain</name>
    <name type="common">Mud crab</name>
    <dbReference type="NCBI Taxonomy" id="85552"/>
    <lineage>
        <taxon>Eukaryota</taxon>
        <taxon>Metazoa</taxon>
        <taxon>Ecdysozoa</taxon>
        <taxon>Arthropoda</taxon>
        <taxon>Crustacea</taxon>
        <taxon>Multicrustacea</taxon>
        <taxon>Malacostraca</taxon>
        <taxon>Eumalacostraca</taxon>
        <taxon>Eucarida</taxon>
        <taxon>Decapoda</taxon>
        <taxon>Pleocyemata</taxon>
        <taxon>Brachyura</taxon>
        <taxon>Eubrachyura</taxon>
        <taxon>Portunoidea</taxon>
        <taxon>Portunidae</taxon>
        <taxon>Portuninae</taxon>
        <taxon>Scylla</taxon>
    </lineage>
</organism>
<dbReference type="EMBL" id="JARAKH010000012">
    <property type="protein sequence ID" value="KAK8398405.1"/>
    <property type="molecule type" value="Genomic_DNA"/>
</dbReference>